<protein>
    <submittedName>
        <fullName evidence="1">Uncharacterized protein</fullName>
    </submittedName>
</protein>
<evidence type="ECO:0000313" key="1">
    <source>
        <dbReference type="EMBL" id="OOK80562.1"/>
    </source>
</evidence>
<dbReference type="Proteomes" id="UP000188532">
    <property type="component" value="Unassembled WGS sequence"/>
</dbReference>
<sequence>MAAPAAFLGQRTLGRHVFGQTRFSLHFRVSLLRDLPVLPP</sequence>
<accession>A0A1V3XN35</accession>
<reference evidence="1 2" key="1">
    <citation type="submission" date="2017-02" db="EMBL/GenBank/DDBJ databases">
        <title>Complete genome sequences of Mycobacterium kansasii strains isolated from rhesus macaques.</title>
        <authorList>
            <person name="Panda A."/>
            <person name="Nagaraj S."/>
            <person name="Zhao X."/>
            <person name="Tettelin H."/>
            <person name="Detolla L.J."/>
        </authorList>
    </citation>
    <scope>NUCLEOTIDE SEQUENCE [LARGE SCALE GENOMIC DNA]</scope>
    <source>
        <strain evidence="1 2">11-3469</strain>
    </source>
</reference>
<dbReference type="EMBL" id="MVBN01000002">
    <property type="protein sequence ID" value="OOK80562.1"/>
    <property type="molecule type" value="Genomic_DNA"/>
</dbReference>
<proteinExistence type="predicted"/>
<comment type="caution">
    <text evidence="1">The sequence shown here is derived from an EMBL/GenBank/DDBJ whole genome shotgun (WGS) entry which is preliminary data.</text>
</comment>
<evidence type="ECO:0000313" key="2">
    <source>
        <dbReference type="Proteomes" id="UP000188532"/>
    </source>
</evidence>
<gene>
    <name evidence="1" type="ORF">BZL29_1813</name>
</gene>
<dbReference type="AlphaFoldDB" id="A0A1V3XN35"/>
<organism evidence="1 2">
    <name type="scientific">Mycobacterium kansasii</name>
    <dbReference type="NCBI Taxonomy" id="1768"/>
    <lineage>
        <taxon>Bacteria</taxon>
        <taxon>Bacillati</taxon>
        <taxon>Actinomycetota</taxon>
        <taxon>Actinomycetes</taxon>
        <taxon>Mycobacteriales</taxon>
        <taxon>Mycobacteriaceae</taxon>
        <taxon>Mycobacterium</taxon>
    </lineage>
</organism>
<name>A0A1V3XN35_MYCKA</name>